<feature type="non-terminal residue" evidence="6">
    <location>
        <position position="117"/>
    </location>
</feature>
<keyword evidence="6" id="KW-0675">Receptor</keyword>
<dbReference type="PANTHER" id="PTHR47154:SF2">
    <property type="entry name" value="G-PROTEIN COUPLED RECEPTOR MTH-RELATED"/>
    <property type="match status" value="1"/>
</dbReference>
<feature type="transmembrane region" description="Helical" evidence="5">
    <location>
        <begin position="20"/>
        <end position="41"/>
    </location>
</feature>
<dbReference type="OrthoDB" id="6082634at2759"/>
<keyword evidence="7" id="KW-1185">Reference proteome</keyword>
<reference evidence="6 7" key="1">
    <citation type="submission" date="2019-12" db="EMBL/GenBank/DDBJ databases">
        <authorList>
            <person name="Alioto T."/>
            <person name="Alioto T."/>
            <person name="Gomez Garrido J."/>
        </authorList>
    </citation>
    <scope>NUCLEOTIDE SEQUENCE [LARGE SCALE GENOMIC DNA]</scope>
</reference>
<keyword evidence="4 5" id="KW-0472">Membrane</keyword>
<sequence>GYGGLRGSASERDRRKFCLYSFYAWGSALCIQVVTVSLHLLGDWMPAWIVTVDIGKTTCYFESQNARLAYFVGPAAVLLICNALLFLHTAIRILTLSRETSVLRSAESQRHRDEKQR</sequence>
<dbReference type="InterPro" id="IPR000832">
    <property type="entry name" value="GPCR_2_secretin-like"/>
</dbReference>
<evidence type="ECO:0000256" key="1">
    <source>
        <dbReference type="ARBA" id="ARBA00004141"/>
    </source>
</evidence>
<dbReference type="InterPro" id="IPR051384">
    <property type="entry name" value="Mth_GPCR"/>
</dbReference>
<comment type="subcellular location">
    <subcellularLocation>
        <location evidence="1">Membrane</location>
        <topology evidence="1">Multi-pass membrane protein</topology>
    </subcellularLocation>
</comment>
<organism evidence="6 7">
    <name type="scientific">Olea europaea subsp. europaea</name>
    <dbReference type="NCBI Taxonomy" id="158383"/>
    <lineage>
        <taxon>Eukaryota</taxon>
        <taxon>Viridiplantae</taxon>
        <taxon>Streptophyta</taxon>
        <taxon>Embryophyta</taxon>
        <taxon>Tracheophyta</taxon>
        <taxon>Spermatophyta</taxon>
        <taxon>Magnoliopsida</taxon>
        <taxon>eudicotyledons</taxon>
        <taxon>Gunneridae</taxon>
        <taxon>Pentapetalae</taxon>
        <taxon>asterids</taxon>
        <taxon>lamiids</taxon>
        <taxon>Lamiales</taxon>
        <taxon>Oleaceae</taxon>
        <taxon>Oleeae</taxon>
        <taxon>Olea</taxon>
    </lineage>
</organism>
<comment type="caution">
    <text evidence="6">The sequence shown here is derived from an EMBL/GenBank/DDBJ whole genome shotgun (WGS) entry which is preliminary data.</text>
</comment>
<feature type="transmembrane region" description="Helical" evidence="5">
    <location>
        <begin position="68"/>
        <end position="91"/>
    </location>
</feature>
<keyword evidence="2 5" id="KW-0812">Transmembrane</keyword>
<evidence type="ECO:0000313" key="6">
    <source>
        <dbReference type="EMBL" id="CAA3019264.1"/>
    </source>
</evidence>
<dbReference type="PANTHER" id="PTHR47154">
    <property type="entry name" value="G-PROTEIN COUPLED RECEPTOR MTH-RELATED"/>
    <property type="match status" value="1"/>
</dbReference>
<gene>
    <name evidence="6" type="ORF">OLEA9_A017603</name>
</gene>
<evidence type="ECO:0000256" key="3">
    <source>
        <dbReference type="ARBA" id="ARBA00022989"/>
    </source>
</evidence>
<dbReference type="GO" id="GO:0008528">
    <property type="term" value="F:G protein-coupled peptide receptor activity"/>
    <property type="evidence" value="ECO:0007669"/>
    <property type="project" value="TreeGrafter"/>
</dbReference>
<evidence type="ECO:0000256" key="2">
    <source>
        <dbReference type="ARBA" id="ARBA00022692"/>
    </source>
</evidence>
<dbReference type="Gene3D" id="1.20.1070.10">
    <property type="entry name" value="Rhodopsin 7-helix transmembrane proteins"/>
    <property type="match status" value="1"/>
</dbReference>
<keyword evidence="3 5" id="KW-1133">Transmembrane helix</keyword>
<accession>A0A8S0UPL0</accession>
<dbReference type="Proteomes" id="UP000594638">
    <property type="component" value="Unassembled WGS sequence"/>
</dbReference>
<dbReference type="EMBL" id="CACTIH010008124">
    <property type="protein sequence ID" value="CAA3019264.1"/>
    <property type="molecule type" value="Genomic_DNA"/>
</dbReference>
<dbReference type="Gramene" id="OE9A017603T1">
    <property type="protein sequence ID" value="OE9A017603C1"/>
    <property type="gene ID" value="OE9A017603"/>
</dbReference>
<proteinExistence type="predicted"/>
<evidence type="ECO:0000313" key="7">
    <source>
        <dbReference type="Proteomes" id="UP000594638"/>
    </source>
</evidence>
<dbReference type="AlphaFoldDB" id="A0A8S0UPL0"/>
<name>A0A8S0UPL0_OLEEU</name>
<evidence type="ECO:0000256" key="5">
    <source>
        <dbReference type="SAM" id="Phobius"/>
    </source>
</evidence>
<evidence type="ECO:0000256" key="4">
    <source>
        <dbReference type="ARBA" id="ARBA00023136"/>
    </source>
</evidence>
<dbReference type="GO" id="GO:0005886">
    <property type="term" value="C:plasma membrane"/>
    <property type="evidence" value="ECO:0007669"/>
    <property type="project" value="TreeGrafter"/>
</dbReference>
<dbReference type="Pfam" id="PF00002">
    <property type="entry name" value="7tm_2"/>
    <property type="match status" value="1"/>
</dbReference>
<protein>
    <submittedName>
        <fullName evidence="6">G- coupled receptor Mth2</fullName>
    </submittedName>
</protein>